<evidence type="ECO:0000313" key="3">
    <source>
        <dbReference type="Proteomes" id="UP000220840"/>
    </source>
</evidence>
<dbReference type="EMBL" id="PDCJ01000001">
    <property type="protein sequence ID" value="PEG32036.1"/>
    <property type="molecule type" value="Genomic_DNA"/>
</dbReference>
<evidence type="ECO:0000313" key="2">
    <source>
        <dbReference type="EMBL" id="PEG32036.1"/>
    </source>
</evidence>
<name>A0A2A7MK44_9CLOT</name>
<protein>
    <submittedName>
        <fullName evidence="2">DUF2634 domain-containing protein</fullName>
    </submittedName>
    <submittedName>
        <fullName evidence="1">Phage protein, DUF2634 family</fullName>
    </submittedName>
</protein>
<dbReference type="SUPFAM" id="SSF160719">
    <property type="entry name" value="gpW/gp25-like"/>
    <property type="match status" value="1"/>
</dbReference>
<dbReference type="Pfam" id="PF10934">
    <property type="entry name" value="Sheath_initiator"/>
    <property type="match status" value="1"/>
</dbReference>
<evidence type="ECO:0000313" key="1">
    <source>
        <dbReference type="EMBL" id="CAI3694839.1"/>
    </source>
</evidence>
<comment type="caution">
    <text evidence="2">The sequence shown here is derived from an EMBL/GenBank/DDBJ whole genome shotgun (WGS) entry which is preliminary data.</text>
</comment>
<keyword evidence="3" id="KW-1185">Reference proteome</keyword>
<dbReference type="Proteomes" id="UP000220840">
    <property type="component" value="Unassembled WGS sequence"/>
</dbReference>
<dbReference type="EMBL" id="CAMTCP010000294">
    <property type="protein sequence ID" value="CAI3694839.1"/>
    <property type="molecule type" value="Genomic_DNA"/>
</dbReference>
<dbReference type="Proteomes" id="UP001189143">
    <property type="component" value="Unassembled WGS sequence"/>
</dbReference>
<dbReference type="AlphaFoldDB" id="A0A2A7MK44"/>
<gene>
    <name evidence="1" type="ORF">CNEO2_910009</name>
    <name evidence="2" type="ORF">CQ394_10155</name>
</gene>
<accession>A0A2A7MK44</accession>
<dbReference type="RefSeq" id="WP_058296183.1">
    <property type="nucleotide sequence ID" value="NZ_CAMRXC010000275.1"/>
</dbReference>
<dbReference type="STRING" id="137838.GCA_001458595_03508"/>
<sequence length="132" mass="15381">MIPGSTLDTTRIEFTEVPSKTFKLNANTNRINGTIDELEAVKQAIYLRLNTEKYDYIIYSWNYGVETKDLFGEDITYVYPELQRRITEALTQDDRINSVDAFSYEKVKNKVTLYFTVHTKFGDVDSEKEVDI</sequence>
<dbReference type="InterPro" id="IPR020288">
    <property type="entry name" value="Sheath_initiator"/>
</dbReference>
<dbReference type="OrthoDB" id="89089at2"/>
<reference evidence="1" key="2">
    <citation type="submission" date="2022-10" db="EMBL/GenBank/DDBJ databases">
        <authorList>
            <person name="Aires J."/>
            <person name="Mesa V."/>
        </authorList>
    </citation>
    <scope>NUCLEOTIDE SEQUENCE</scope>
    <source>
        <strain evidence="1">Clostridium neonatale JD116</strain>
    </source>
</reference>
<organism evidence="2 3">
    <name type="scientific">Clostridium neonatale</name>
    <dbReference type="NCBI Taxonomy" id="137838"/>
    <lineage>
        <taxon>Bacteria</taxon>
        <taxon>Bacillati</taxon>
        <taxon>Bacillota</taxon>
        <taxon>Clostridia</taxon>
        <taxon>Eubacteriales</taxon>
        <taxon>Clostridiaceae</taxon>
        <taxon>Clostridium</taxon>
    </lineage>
</organism>
<dbReference type="Gene3D" id="3.10.450.40">
    <property type="match status" value="1"/>
</dbReference>
<reference evidence="2 3" key="1">
    <citation type="submission" date="2017-10" db="EMBL/GenBank/DDBJ databases">
        <title>Effective Description of Clostridium neonatale sp. nov. linked to necrotizing enterocolitis in neonates and a clarification of species assignable to the genus Clostridium (Prazmowski 1880) emend. Lawson and Rainey 2016.</title>
        <authorList>
            <person name="Bernard K."/>
            <person name="Burdz T."/>
            <person name="Wiebe D."/>
            <person name="Balcewich B."/>
            <person name="Alfa M."/>
            <person name="Bernier A.-M."/>
        </authorList>
    </citation>
    <scope>NUCLEOTIDE SEQUENCE [LARGE SCALE GENOMIC DNA]</scope>
    <source>
        <strain evidence="2 3">LCDC99A005</strain>
    </source>
</reference>
<proteinExistence type="predicted"/>